<feature type="transmembrane region" description="Helical" evidence="9">
    <location>
        <begin position="369"/>
        <end position="391"/>
    </location>
</feature>
<dbReference type="EC" id="7.1.1.2" evidence="3"/>
<feature type="transmembrane region" description="Helical" evidence="9">
    <location>
        <begin position="238"/>
        <end position="257"/>
    </location>
</feature>
<comment type="catalytic activity">
    <reaction evidence="8">
        <text>a ubiquinone + NADH + 5 H(+)(in) = a ubiquinol + NAD(+) + 4 H(+)(out)</text>
        <dbReference type="Rhea" id="RHEA:29091"/>
        <dbReference type="Rhea" id="RHEA-COMP:9565"/>
        <dbReference type="Rhea" id="RHEA-COMP:9566"/>
        <dbReference type="ChEBI" id="CHEBI:15378"/>
        <dbReference type="ChEBI" id="CHEBI:16389"/>
        <dbReference type="ChEBI" id="CHEBI:17976"/>
        <dbReference type="ChEBI" id="CHEBI:57540"/>
        <dbReference type="ChEBI" id="CHEBI:57945"/>
        <dbReference type="EC" id="7.1.1.2"/>
    </reaction>
</comment>
<evidence type="ECO:0000256" key="5">
    <source>
        <dbReference type="ARBA" id="ARBA00022989"/>
    </source>
</evidence>
<evidence type="ECO:0000256" key="7">
    <source>
        <dbReference type="ARBA" id="ARBA00031027"/>
    </source>
</evidence>
<comment type="subcellular location">
    <subcellularLocation>
        <location evidence="2">Membrane</location>
        <topology evidence="2">Multi-pass membrane protein</topology>
    </subcellularLocation>
</comment>
<name>A0A2S0AZQ7_9HYME</name>
<feature type="domain" description="NADH:quinone oxidoreductase/Mrp antiporter transmembrane" evidence="10">
    <location>
        <begin position="104"/>
        <end position="380"/>
    </location>
</feature>
<feature type="transmembrane region" description="Helical" evidence="9">
    <location>
        <begin position="149"/>
        <end position="169"/>
    </location>
</feature>
<evidence type="ECO:0000256" key="9">
    <source>
        <dbReference type="SAM" id="Phobius"/>
    </source>
</evidence>
<feature type="transmembrane region" description="Helical" evidence="9">
    <location>
        <begin position="288"/>
        <end position="310"/>
    </location>
</feature>
<reference evidence="11" key="1">
    <citation type="submission" date="2015-04" db="EMBL/GenBank/DDBJ databases">
        <title>The complete mitochondrial genome of Ettchellsia sinica.</title>
        <authorList>
            <person name="Wei S.J."/>
            <person name="Wu Q.L."/>
        </authorList>
    </citation>
    <scope>NUCLEOTIDE SEQUENCE</scope>
</reference>
<dbReference type="Pfam" id="PF00361">
    <property type="entry name" value="Proton_antipo_M"/>
    <property type="match status" value="1"/>
</dbReference>
<dbReference type="GO" id="GO:0016020">
    <property type="term" value="C:membrane"/>
    <property type="evidence" value="ECO:0007669"/>
    <property type="project" value="UniProtKB-SubCell"/>
</dbReference>
<gene>
    <name evidence="11" type="primary">ND5</name>
</gene>
<feature type="transmembrane region" description="Helical" evidence="9">
    <location>
        <begin position="264"/>
        <end position="282"/>
    </location>
</feature>
<evidence type="ECO:0000259" key="10">
    <source>
        <dbReference type="Pfam" id="PF00361"/>
    </source>
</evidence>
<feature type="transmembrane region" description="Helical" evidence="9">
    <location>
        <begin position="412"/>
        <end position="437"/>
    </location>
</feature>
<evidence type="ECO:0000256" key="6">
    <source>
        <dbReference type="ARBA" id="ARBA00023136"/>
    </source>
</evidence>
<dbReference type="PRINTS" id="PR01434">
    <property type="entry name" value="NADHDHGNASE5"/>
</dbReference>
<dbReference type="PANTHER" id="PTHR42829">
    <property type="entry name" value="NADH-UBIQUINONE OXIDOREDUCTASE CHAIN 5"/>
    <property type="match status" value="1"/>
</dbReference>
<keyword evidence="11" id="KW-0496">Mitochondrion</keyword>
<feature type="transmembrane region" description="Helical" evidence="9">
    <location>
        <begin position="331"/>
        <end position="349"/>
    </location>
</feature>
<evidence type="ECO:0000256" key="8">
    <source>
        <dbReference type="ARBA" id="ARBA00049551"/>
    </source>
</evidence>
<protein>
    <recommendedName>
        <fullName evidence="3">NADH:ubiquinone reductase (H(+)-translocating)</fullName>
        <ecNumber evidence="3">7.1.1.2</ecNumber>
    </recommendedName>
    <alternativeName>
        <fullName evidence="7">NADH dehydrogenase subunit 5</fullName>
    </alternativeName>
</protein>
<keyword evidence="6 9" id="KW-0472">Membrane</keyword>
<keyword evidence="4 9" id="KW-0812">Transmembrane</keyword>
<evidence type="ECO:0000313" key="11">
    <source>
        <dbReference type="EMBL" id="ALJ93721.1"/>
    </source>
</evidence>
<comment type="function">
    <text evidence="1">Core subunit of the mitochondrial membrane respiratory chain NADH dehydrogenase (Complex I) that is believed to belong to the minimal assembly required for catalysis. Complex I functions in the transfer of electrons from NADH to the respiratory chain. The immediate electron acceptor for the enzyme is believed to be ubiquinone.</text>
</comment>
<keyword evidence="5 9" id="KW-1133">Transmembrane helix</keyword>
<dbReference type="EMBL" id="KR270641">
    <property type="protein sequence ID" value="ALJ93721.1"/>
    <property type="molecule type" value="Genomic_DNA"/>
</dbReference>
<evidence type="ECO:0000256" key="2">
    <source>
        <dbReference type="ARBA" id="ARBA00004141"/>
    </source>
</evidence>
<feature type="transmembrane region" description="Helical" evidence="9">
    <location>
        <begin position="48"/>
        <end position="74"/>
    </location>
</feature>
<accession>A0A2S0AZQ7</accession>
<feature type="transmembrane region" description="Helical" evidence="9">
    <location>
        <begin position="208"/>
        <end position="226"/>
    </location>
</feature>
<dbReference type="InterPro" id="IPR003945">
    <property type="entry name" value="NU5C-like"/>
</dbReference>
<proteinExistence type="predicted"/>
<dbReference type="InterPro" id="IPR001750">
    <property type="entry name" value="ND/Mrp_TM"/>
</dbReference>
<organism evidence="11">
    <name type="scientific">Ettchellsia sinica</name>
    <dbReference type="NCBI Taxonomy" id="1738633"/>
    <lineage>
        <taxon>Eukaryota</taxon>
        <taxon>Metazoa</taxon>
        <taxon>Ecdysozoa</taxon>
        <taxon>Arthropoda</taxon>
        <taxon>Hexapoda</taxon>
        <taxon>Insecta</taxon>
        <taxon>Pterygota</taxon>
        <taxon>Neoptera</taxon>
        <taxon>Endopterygota</taxon>
        <taxon>Hymenoptera</taxon>
        <taxon>Apocrita</taxon>
        <taxon>Megalyroidea</taxon>
        <taxon>Megalyridae</taxon>
        <taxon>Ettchellsia</taxon>
    </lineage>
</organism>
<dbReference type="AlphaFoldDB" id="A0A2S0AZQ7"/>
<evidence type="ECO:0000256" key="4">
    <source>
        <dbReference type="ARBA" id="ARBA00022692"/>
    </source>
</evidence>
<dbReference type="GO" id="GO:0015990">
    <property type="term" value="P:electron transport coupled proton transport"/>
    <property type="evidence" value="ECO:0007669"/>
    <property type="project" value="TreeGrafter"/>
</dbReference>
<evidence type="ECO:0000256" key="1">
    <source>
        <dbReference type="ARBA" id="ARBA00003257"/>
    </source>
</evidence>
<feature type="transmembrane region" description="Helical" evidence="9">
    <location>
        <begin position="110"/>
        <end position="128"/>
    </location>
</feature>
<dbReference type="PANTHER" id="PTHR42829:SF2">
    <property type="entry name" value="NADH-UBIQUINONE OXIDOREDUCTASE CHAIN 5"/>
    <property type="match status" value="1"/>
</dbReference>
<evidence type="ECO:0000256" key="3">
    <source>
        <dbReference type="ARBA" id="ARBA00012944"/>
    </source>
</evidence>
<geneLocation type="mitochondrion" evidence="11"/>
<dbReference type="GO" id="GO:0008137">
    <property type="term" value="F:NADH dehydrogenase (ubiquinone) activity"/>
    <property type="evidence" value="ECO:0007669"/>
    <property type="project" value="UniProtKB-EC"/>
</dbReference>
<dbReference type="GO" id="GO:0003954">
    <property type="term" value="F:NADH dehydrogenase activity"/>
    <property type="evidence" value="ECO:0007669"/>
    <property type="project" value="TreeGrafter"/>
</dbReference>
<sequence>MFLMMNITIYMMIYSLMFFILSMLLMMNNLSLMFQYNLFNFNSMYLNYLIYIDWMSMMFCSTVMIISSMIIIYSMEYMSNELKMKYFFYLIIMFIISMILVIISPSIMSIILGWDMLGLISYLLVIYYQNKQSFNSGMITIISNRIGDISIIMMISYLTIYGSWNMMISNNYNNILMNLMLMISACTKSAQFPFSLWLPAAMAAPTPVSSLVHSSTLVTAGIYLIIRYNHLINYNMNMYMLFISSFTSFMAGLMANYKFDLKKIIAFSTLSQMGLMMFTISMKFWNLAFFHLITHALFKSTLFMCSGIMIHSSNNNQDIRLYGNLSKFMPLTLIIFNSSNLCLCGFPFLSGFYSKDMIIEINQMMNNNILIMMMFFMSIMLTILYTLRLMYFTFMNNNNLNPLNLYMNLKKMNYSLIILMLTSTFFGSMLTWMFFFNYKLILINYTQKIFPLINIIIMIMLFMNIKYMNLINNFFMKNIQSMWMLHYIYNFNKNNFFYISMNYEYSENFWIKNLNKKSYSFMQKILFMMTSKKMTFKSLLMKYISITIMFMII</sequence>
<feature type="transmembrane region" description="Helical" evidence="9">
    <location>
        <begin position="86"/>
        <end position="104"/>
    </location>
</feature>
<feature type="transmembrane region" description="Helical" evidence="9">
    <location>
        <begin position="449"/>
        <end position="467"/>
    </location>
</feature>
<feature type="transmembrane region" description="Helical" evidence="9">
    <location>
        <begin position="7"/>
        <end position="28"/>
    </location>
</feature>
<dbReference type="GO" id="GO:0042773">
    <property type="term" value="P:ATP synthesis coupled electron transport"/>
    <property type="evidence" value="ECO:0007669"/>
    <property type="project" value="InterPro"/>
</dbReference>